<keyword evidence="2" id="KW-1185">Reference proteome</keyword>
<evidence type="ECO:0000313" key="1">
    <source>
        <dbReference type="EMBL" id="KAG2304126.1"/>
    </source>
</evidence>
<evidence type="ECO:0000313" key="2">
    <source>
        <dbReference type="Proteomes" id="UP000886595"/>
    </source>
</evidence>
<protein>
    <recommendedName>
        <fullName evidence="3">Ubiquitin-like protease family profile domain-containing protein</fullName>
    </recommendedName>
</protein>
<comment type="caution">
    <text evidence="1">The sequence shown here is derived from an EMBL/GenBank/DDBJ whole genome shotgun (WGS) entry which is preliminary data.</text>
</comment>
<accession>A0A8X7V7V4</accession>
<sequence>MKQSSTTMKQLTMNAYSIVRVPMKRRLNKTCCDYGAYAIKFMECHLLGLDISLADDQNIFGCRHKIGLIFGRLRMIQSWWIGCQGRSHLKSILLIMLI</sequence>
<dbReference type="OrthoDB" id="1078236at2759"/>
<organism evidence="1 2">
    <name type="scientific">Brassica carinata</name>
    <name type="common">Ethiopian mustard</name>
    <name type="synonym">Abyssinian cabbage</name>
    <dbReference type="NCBI Taxonomy" id="52824"/>
    <lineage>
        <taxon>Eukaryota</taxon>
        <taxon>Viridiplantae</taxon>
        <taxon>Streptophyta</taxon>
        <taxon>Embryophyta</taxon>
        <taxon>Tracheophyta</taxon>
        <taxon>Spermatophyta</taxon>
        <taxon>Magnoliopsida</taxon>
        <taxon>eudicotyledons</taxon>
        <taxon>Gunneridae</taxon>
        <taxon>Pentapetalae</taxon>
        <taxon>rosids</taxon>
        <taxon>malvids</taxon>
        <taxon>Brassicales</taxon>
        <taxon>Brassicaceae</taxon>
        <taxon>Brassiceae</taxon>
        <taxon>Brassica</taxon>
    </lineage>
</organism>
<dbReference type="AlphaFoldDB" id="A0A8X7V7V4"/>
<dbReference type="Proteomes" id="UP000886595">
    <property type="component" value="Unassembled WGS sequence"/>
</dbReference>
<gene>
    <name evidence="1" type="ORF">Bca52824_032777</name>
</gene>
<reference evidence="1 2" key="1">
    <citation type="submission" date="2020-02" db="EMBL/GenBank/DDBJ databases">
        <authorList>
            <person name="Ma Q."/>
            <person name="Huang Y."/>
            <person name="Song X."/>
            <person name="Pei D."/>
        </authorList>
    </citation>
    <scope>NUCLEOTIDE SEQUENCE [LARGE SCALE GENOMIC DNA]</scope>
    <source>
        <strain evidence="1">Sxm20200214</strain>
        <tissue evidence="1">Leaf</tissue>
    </source>
</reference>
<proteinExistence type="predicted"/>
<dbReference type="EMBL" id="JAAMPC010000007">
    <property type="protein sequence ID" value="KAG2304126.1"/>
    <property type="molecule type" value="Genomic_DNA"/>
</dbReference>
<evidence type="ECO:0008006" key="3">
    <source>
        <dbReference type="Google" id="ProtNLM"/>
    </source>
</evidence>
<name>A0A8X7V7V4_BRACI</name>